<reference evidence="1 2" key="1">
    <citation type="submission" date="2014-03" db="EMBL/GenBank/DDBJ databases">
        <title>Draft genome of the hookworm Oesophagostomum dentatum.</title>
        <authorList>
            <person name="Mitreva M."/>
        </authorList>
    </citation>
    <scope>NUCLEOTIDE SEQUENCE [LARGE SCALE GENOMIC DNA]</scope>
    <source>
        <strain evidence="1 2">OD-Hann</strain>
    </source>
</reference>
<sequence length="161" mass="16512">MLGTGLTDLIASIGSGVQPMSCCTCCTPVKVIQVQPQPLPPVTTAAPAPAPQPIIAQPIAACCPCPPQQQGQGPKNIVIHLPPPPPTTRRPTNIYIHMPPPVVPMPPIPPFILTRPGMFGTSGSGTTAPPIGIPDVVTGECGQVIVPLYNPPTSATSLGKK</sequence>
<organism evidence="1 2">
    <name type="scientific">Oesophagostomum dentatum</name>
    <name type="common">Nodular worm</name>
    <dbReference type="NCBI Taxonomy" id="61180"/>
    <lineage>
        <taxon>Eukaryota</taxon>
        <taxon>Metazoa</taxon>
        <taxon>Ecdysozoa</taxon>
        <taxon>Nematoda</taxon>
        <taxon>Chromadorea</taxon>
        <taxon>Rhabditida</taxon>
        <taxon>Rhabditina</taxon>
        <taxon>Rhabditomorpha</taxon>
        <taxon>Strongyloidea</taxon>
        <taxon>Strongylidae</taxon>
        <taxon>Oesophagostomum</taxon>
    </lineage>
</organism>
<evidence type="ECO:0000313" key="1">
    <source>
        <dbReference type="EMBL" id="KHJ92243.1"/>
    </source>
</evidence>
<accession>A0A0B1T3W5</accession>
<evidence type="ECO:0000313" key="2">
    <source>
        <dbReference type="Proteomes" id="UP000053660"/>
    </source>
</evidence>
<dbReference type="OrthoDB" id="10644544at2759"/>
<dbReference type="AlphaFoldDB" id="A0A0B1T3W5"/>
<proteinExistence type="predicted"/>
<protein>
    <submittedName>
        <fullName evidence="1">Uncharacterized protein</fullName>
    </submittedName>
</protein>
<dbReference type="Proteomes" id="UP000053660">
    <property type="component" value="Unassembled WGS sequence"/>
</dbReference>
<keyword evidence="2" id="KW-1185">Reference proteome</keyword>
<dbReference type="EMBL" id="KN551476">
    <property type="protein sequence ID" value="KHJ92243.1"/>
    <property type="molecule type" value="Genomic_DNA"/>
</dbReference>
<name>A0A0B1T3W5_OESDE</name>
<gene>
    <name evidence="1" type="ORF">OESDEN_07873</name>
</gene>